<dbReference type="Pfam" id="PF03747">
    <property type="entry name" value="ADP_ribosyl_GH"/>
    <property type="match status" value="1"/>
</dbReference>
<feature type="compositionally biased region" description="Basic and acidic residues" evidence="1">
    <location>
        <begin position="100"/>
        <end position="114"/>
    </location>
</feature>
<gene>
    <name evidence="2" type="ORF">GCM10010347_02220</name>
</gene>
<dbReference type="InterPro" id="IPR050792">
    <property type="entry name" value="ADP-ribosylglycohydrolase"/>
</dbReference>
<protein>
    <recommendedName>
        <fullName evidence="4">ADP-ribosylglycohydrolase</fullName>
    </recommendedName>
</protein>
<dbReference type="PANTHER" id="PTHR16222">
    <property type="entry name" value="ADP-RIBOSYLGLYCOHYDROLASE"/>
    <property type="match status" value="1"/>
</dbReference>
<dbReference type="PANTHER" id="PTHR16222:SF12">
    <property type="entry name" value="ADP-RIBOSYLGLYCOHYDROLASE-RELATED"/>
    <property type="match status" value="1"/>
</dbReference>
<evidence type="ECO:0008006" key="4">
    <source>
        <dbReference type="Google" id="ProtNLM"/>
    </source>
</evidence>
<name>A0ABQ3EGX3_9ACTN</name>
<feature type="region of interest" description="Disordered" evidence="1">
    <location>
        <begin position="1"/>
        <end position="88"/>
    </location>
</feature>
<dbReference type="EMBL" id="BMVP01000001">
    <property type="protein sequence ID" value="GHB36521.1"/>
    <property type="molecule type" value="Genomic_DNA"/>
</dbReference>
<reference evidence="3" key="1">
    <citation type="journal article" date="2019" name="Int. J. Syst. Evol. Microbiol.">
        <title>The Global Catalogue of Microorganisms (GCM) 10K type strain sequencing project: providing services to taxonomists for standard genome sequencing and annotation.</title>
        <authorList>
            <consortium name="The Broad Institute Genomics Platform"/>
            <consortium name="The Broad Institute Genome Sequencing Center for Infectious Disease"/>
            <person name="Wu L."/>
            <person name="Ma J."/>
        </authorList>
    </citation>
    <scope>NUCLEOTIDE SEQUENCE [LARGE SCALE GENOMIC DNA]</scope>
    <source>
        <strain evidence="3">JCM 4738</strain>
    </source>
</reference>
<feature type="compositionally biased region" description="Low complexity" evidence="1">
    <location>
        <begin position="36"/>
        <end position="45"/>
    </location>
</feature>
<evidence type="ECO:0000256" key="1">
    <source>
        <dbReference type="SAM" id="MobiDB-lite"/>
    </source>
</evidence>
<feature type="compositionally biased region" description="Pro residues" evidence="1">
    <location>
        <begin position="260"/>
        <end position="272"/>
    </location>
</feature>
<dbReference type="Gene3D" id="1.10.4080.10">
    <property type="entry name" value="ADP-ribosylation/Crystallin J1"/>
    <property type="match status" value="1"/>
</dbReference>
<feature type="compositionally biased region" description="Pro residues" evidence="1">
    <location>
        <begin position="199"/>
        <end position="209"/>
    </location>
</feature>
<feature type="region of interest" description="Disordered" evidence="1">
    <location>
        <begin position="100"/>
        <end position="139"/>
    </location>
</feature>
<evidence type="ECO:0000313" key="3">
    <source>
        <dbReference type="Proteomes" id="UP000642673"/>
    </source>
</evidence>
<dbReference type="InterPro" id="IPR005502">
    <property type="entry name" value="Ribosyl_crysJ1"/>
</dbReference>
<accession>A0ABQ3EGX3</accession>
<dbReference type="SUPFAM" id="SSF101478">
    <property type="entry name" value="ADP-ribosylglycohydrolase"/>
    <property type="match status" value="1"/>
</dbReference>
<dbReference type="Proteomes" id="UP000642673">
    <property type="component" value="Unassembled WGS sequence"/>
</dbReference>
<comment type="caution">
    <text evidence="2">The sequence shown here is derived from an EMBL/GenBank/DDBJ whole genome shotgun (WGS) entry which is preliminary data.</text>
</comment>
<organism evidence="2 3">
    <name type="scientific">Streptomyces cirratus</name>
    <dbReference type="NCBI Taxonomy" id="68187"/>
    <lineage>
        <taxon>Bacteria</taxon>
        <taxon>Bacillati</taxon>
        <taxon>Actinomycetota</taxon>
        <taxon>Actinomycetes</taxon>
        <taxon>Kitasatosporales</taxon>
        <taxon>Streptomycetaceae</taxon>
        <taxon>Streptomyces</taxon>
    </lineage>
</organism>
<evidence type="ECO:0000313" key="2">
    <source>
        <dbReference type="EMBL" id="GHB36521.1"/>
    </source>
</evidence>
<sequence length="624" mass="64674">MTGPAPTPPDGSNGNGPALAAPPRADAHGPAATPSGAADRAQADPAAPPPGRNQRPPDAEPHTADQTPAAPPSPTAPAHSAATTGTVRLTWVQPEDLVGHELRQAAQDGRDAEPLSRAWLAAGGHPAPERAGASSAPADPGLRALAARLLGELAALPSPAAPDEPESWQAITATWPHAPASEGPGCHPGPAPQAYRRPAPSPETEPPAEPDAHIGNPPHPQPGRQQAHPGQRLRSRPGAQLAPKPEATPAREAAAHPGAWPEPHPRPGPGPGPEGGLVRRLEAAWVGRAVGCVLGKPVEKLPLAGIRRLARAAGNWPLDDWFTARGVPAGLLAAYPWNRRSAPTSLAENIDGTPEDDDLNYPLLGLLLLQRHGKRFTTADVGRLWLDELPAGRTFTAERIAYRNLLLGLEPPATATHDNPFREWIGALIRADVHGWTNPGDPAAAAAQAYRDAVLTHTANGVYAALFIAAAIAEAATGRADVHTALRAGLAVVPPRSRLAGAVRHAIDTAAGHTDFDRVVDVLHARHGGHYHWVHAIPNTALIAAALTHADGDFTHSVCRAVSGGWDTDSNGATAGSLAALVAGEVPQRWAAPLKNRLATTVAGFDGIGFDTLAHLTAQEAARS</sequence>
<proteinExistence type="predicted"/>
<dbReference type="RefSeq" id="WP_190182081.1">
    <property type="nucleotide sequence ID" value="NZ_BMVP01000001.1"/>
</dbReference>
<keyword evidence="3" id="KW-1185">Reference proteome</keyword>
<dbReference type="InterPro" id="IPR036705">
    <property type="entry name" value="Ribosyl_crysJ1_sf"/>
</dbReference>
<feature type="region of interest" description="Disordered" evidence="1">
    <location>
        <begin position="156"/>
        <end position="276"/>
    </location>
</feature>